<dbReference type="EMBL" id="BAAFJT010000040">
    <property type="protein sequence ID" value="GAB0202613.1"/>
    <property type="molecule type" value="Genomic_DNA"/>
</dbReference>
<dbReference type="AlphaFoldDB" id="A0ABC9XXY9"/>
<dbReference type="InterPro" id="IPR051320">
    <property type="entry name" value="Viral_Replic_Matur_Polypro"/>
</dbReference>
<dbReference type="SUPFAM" id="SSF56672">
    <property type="entry name" value="DNA/RNA polymerases"/>
    <property type="match status" value="1"/>
</dbReference>
<dbReference type="InterPro" id="IPR000477">
    <property type="entry name" value="RT_dom"/>
</dbReference>
<dbReference type="PANTHER" id="PTHR33064:SF36">
    <property type="entry name" value="CCHC-TYPE DOMAIN-CONTAINING PROTEIN"/>
    <property type="match status" value="1"/>
</dbReference>
<accession>A0ABC9XXY9</accession>
<dbReference type="Gene3D" id="3.30.70.270">
    <property type="match status" value="2"/>
</dbReference>
<evidence type="ECO:0000259" key="5">
    <source>
        <dbReference type="PROSITE" id="PS50994"/>
    </source>
</evidence>
<dbReference type="Pfam" id="PF17919">
    <property type="entry name" value="RT_RNaseH_2"/>
    <property type="match status" value="1"/>
</dbReference>
<evidence type="ECO:0000313" key="7">
    <source>
        <dbReference type="Proteomes" id="UP001623348"/>
    </source>
</evidence>
<dbReference type="InterPro" id="IPR043502">
    <property type="entry name" value="DNA/RNA_pol_sf"/>
</dbReference>
<sequence>MLQNSSKEEQIPEVVDNAVTPLVWASEVPGRSKLAEPVKVTLKPRAKPVRQKQYPIKWEARKGLEELITKFLEYGLLVECESEYNTPILPVKKSGGKEYRLVQDLRAINQIVQDIHPVVANPYTLLTSLKEEHKWFTVLDLKDAFFCIPLDTKSQSIFAFEWESPATGRKMQLTWTVLPQGFKNSPTIFGNQLAKELEMWKKQNPGEGILLQYVDDILIAAGSKETCFEMTISLLNFLGQGGYRVSRNKAQIGKEAVIYLGFEISQGQRQLGNERKEAICQIPEPNSPKELRAFLGMIGWCRLWILNYGLYVKPLYEALKESKDRYLIWTPECHKSFKELKKALMTAPALGLPDLTKPFELFVHERQHLALGVLAQWPGSWKRPVGYFSKQLDNVSKGWPGCLRAVAATVLLIQEARKLTMGQKIVVYVPHMVITVLEQKGGHWLSPSRMWKYQVVLLEQDDVELKATAIVNPAMFLTTENPTEKLEHDCLVTIEQVYSSRPDLKDEPLKDPDLELFTDGSSFVQEGRRIAGYAVVTTDKVLESGTLPASTSAQKAELVALKQALRMAEGKRVNIWTDSKYAFGVIHAHGAIWKERGLLSAQGSPIKYKEEVLQLLQDVQKPKEVAVMHCKAHQFGQTAINIDNRMADKAAKEAAERGILALVPVKQIKIPNLKARYSKLDEQLAENLKASQNAEGWWVTPENQGRRRSDRAALVGTWPSARVNPPQTYRWARDRGVDLSMDAISQVIHQCETCATIKQAKRVKPLWYRGQWVKYTYGETWLIDYITLPQIHQGKRYVLTVVEATTGWLETYPVPHATTQNTILGLEKQLLWRHGTPERIESDNGTHFRNHLIDTWAKAHGIEWVYHIPYHAPASGKIERYNGLLKTTLRAMGGGTLKHWDIHLAKATWLVNTRGSANRAGPAQSKLPCTVEGDKVPVVRMKNMLDKTVWVIPASGKGKPICGIAFAQGPGCTWWVMRKDGEVRCVPQGDLILGENSP</sequence>
<evidence type="ECO:0000256" key="1">
    <source>
        <dbReference type="ARBA" id="ARBA00010879"/>
    </source>
</evidence>
<dbReference type="PROSITE" id="PS50994">
    <property type="entry name" value="INTEGRASE"/>
    <property type="match status" value="1"/>
</dbReference>
<dbReference type="Proteomes" id="UP001623348">
    <property type="component" value="Unassembled WGS sequence"/>
</dbReference>
<name>A0ABC9XXY9_GRUJA</name>
<evidence type="ECO:0000313" key="6">
    <source>
        <dbReference type="EMBL" id="GAB0202613.1"/>
    </source>
</evidence>
<reference evidence="6 7" key="1">
    <citation type="submission" date="2024-06" db="EMBL/GenBank/DDBJ databases">
        <title>The draft genome of Grus japonensis, version 3.</title>
        <authorList>
            <person name="Nabeshima K."/>
            <person name="Suzuki S."/>
            <person name="Onuma M."/>
        </authorList>
    </citation>
    <scope>NUCLEOTIDE SEQUENCE [LARGE SCALE GENOMIC DNA]</scope>
    <source>
        <strain evidence="6 7">451A</strain>
    </source>
</reference>
<evidence type="ECO:0000259" key="4">
    <source>
        <dbReference type="PROSITE" id="PS50879"/>
    </source>
</evidence>
<dbReference type="Gene3D" id="3.10.10.10">
    <property type="entry name" value="HIV Type 1 Reverse Transcriptase, subunit A, domain 1"/>
    <property type="match status" value="1"/>
</dbReference>
<dbReference type="Gene3D" id="3.30.420.10">
    <property type="entry name" value="Ribonuclease H-like superfamily/Ribonuclease H"/>
    <property type="match status" value="2"/>
</dbReference>
<dbReference type="Gene3D" id="3.10.20.370">
    <property type="match status" value="1"/>
</dbReference>
<dbReference type="PROSITE" id="PS50878">
    <property type="entry name" value="RT_POL"/>
    <property type="match status" value="1"/>
</dbReference>
<evidence type="ECO:0000256" key="2">
    <source>
        <dbReference type="ARBA" id="ARBA00012180"/>
    </source>
</evidence>
<dbReference type="InterPro" id="IPR001584">
    <property type="entry name" value="Integrase_cat-core"/>
</dbReference>
<dbReference type="InterPro" id="IPR002156">
    <property type="entry name" value="RNaseH_domain"/>
</dbReference>
<dbReference type="SUPFAM" id="SSF53098">
    <property type="entry name" value="Ribonuclease H-like"/>
    <property type="match status" value="2"/>
</dbReference>
<comment type="caution">
    <text evidence="6">The sequence shown here is derived from an EMBL/GenBank/DDBJ whole genome shotgun (WGS) entry which is preliminary data.</text>
</comment>
<dbReference type="CDD" id="cd09273">
    <property type="entry name" value="RNase_HI_RT_Bel"/>
    <property type="match status" value="1"/>
</dbReference>
<dbReference type="GO" id="GO:0006259">
    <property type="term" value="P:DNA metabolic process"/>
    <property type="evidence" value="ECO:0007669"/>
    <property type="project" value="UniProtKB-ARBA"/>
</dbReference>
<dbReference type="FunFam" id="3.30.70.270:FF:000020">
    <property type="entry name" value="Transposon Tf2-6 polyprotein-like Protein"/>
    <property type="match status" value="1"/>
</dbReference>
<proteinExistence type="inferred from homology"/>
<dbReference type="Pfam" id="PF00078">
    <property type="entry name" value="RVT_1"/>
    <property type="match status" value="1"/>
</dbReference>
<gene>
    <name evidence="6" type="ORF">GRJ2_002726900</name>
</gene>
<comment type="similarity">
    <text evidence="1">Belongs to the beta type-B retroviral polymerase family. HERV class-II K(HML-2) pol subfamily.</text>
</comment>
<dbReference type="InterPro" id="IPR043128">
    <property type="entry name" value="Rev_trsase/Diguanyl_cyclase"/>
</dbReference>
<dbReference type="PROSITE" id="PS50879">
    <property type="entry name" value="RNASE_H_1"/>
    <property type="match status" value="1"/>
</dbReference>
<organism evidence="6 7">
    <name type="scientific">Grus japonensis</name>
    <name type="common">Japanese crane</name>
    <name type="synonym">Red-crowned crane</name>
    <dbReference type="NCBI Taxonomy" id="30415"/>
    <lineage>
        <taxon>Eukaryota</taxon>
        <taxon>Metazoa</taxon>
        <taxon>Chordata</taxon>
        <taxon>Craniata</taxon>
        <taxon>Vertebrata</taxon>
        <taxon>Euteleostomi</taxon>
        <taxon>Archelosauria</taxon>
        <taxon>Archosauria</taxon>
        <taxon>Dinosauria</taxon>
        <taxon>Saurischia</taxon>
        <taxon>Theropoda</taxon>
        <taxon>Coelurosauria</taxon>
        <taxon>Aves</taxon>
        <taxon>Neognathae</taxon>
        <taxon>Neoaves</taxon>
        <taxon>Gruiformes</taxon>
        <taxon>Gruidae</taxon>
        <taxon>Grus</taxon>
    </lineage>
</organism>
<protein>
    <recommendedName>
        <fullName evidence="2">ribonuclease H</fullName>
        <ecNumber evidence="2">3.1.26.4</ecNumber>
    </recommendedName>
</protein>
<keyword evidence="7" id="KW-1185">Reference proteome</keyword>
<feature type="domain" description="RNase H type-1" evidence="4">
    <location>
        <begin position="510"/>
        <end position="656"/>
    </location>
</feature>
<feature type="domain" description="Reverse transcriptase" evidence="3">
    <location>
        <begin position="72"/>
        <end position="264"/>
    </location>
</feature>
<dbReference type="Pfam" id="PF00665">
    <property type="entry name" value="rve"/>
    <property type="match status" value="1"/>
</dbReference>
<evidence type="ECO:0000259" key="3">
    <source>
        <dbReference type="PROSITE" id="PS50878"/>
    </source>
</evidence>
<dbReference type="InterPro" id="IPR041577">
    <property type="entry name" value="RT_RNaseH_2"/>
</dbReference>
<dbReference type="InterPro" id="IPR012337">
    <property type="entry name" value="RNaseH-like_sf"/>
</dbReference>
<feature type="domain" description="Integrase catalytic" evidence="5">
    <location>
        <begin position="761"/>
        <end position="936"/>
    </location>
</feature>
<dbReference type="EC" id="3.1.26.4" evidence="2"/>
<dbReference type="Pfam" id="PF00075">
    <property type="entry name" value="RNase_H"/>
    <property type="match status" value="1"/>
</dbReference>
<dbReference type="InterPro" id="IPR036397">
    <property type="entry name" value="RNaseH_sf"/>
</dbReference>
<dbReference type="GO" id="GO:0004523">
    <property type="term" value="F:RNA-DNA hybrid ribonuclease activity"/>
    <property type="evidence" value="ECO:0007669"/>
    <property type="project" value="UniProtKB-EC"/>
</dbReference>
<dbReference type="PANTHER" id="PTHR33064">
    <property type="entry name" value="POL PROTEIN"/>
    <property type="match status" value="1"/>
</dbReference>